<dbReference type="EMBL" id="LFJN01000039">
    <property type="protein sequence ID" value="KPI35497.1"/>
    <property type="molecule type" value="Genomic_DNA"/>
</dbReference>
<feature type="domain" description="Helicase C-terminal" evidence="10">
    <location>
        <begin position="238"/>
        <end position="397"/>
    </location>
</feature>
<keyword evidence="7" id="KW-0809">Transit peptide</keyword>
<gene>
    <name evidence="11" type="ORF">AB675_10926</name>
</gene>
<accession>A0A0N1GY67</accession>
<dbReference type="FunFam" id="3.40.50.300:FF:000957">
    <property type="entry name" value="ATP-dependent RNA helicase SUV3L, mitochondrial"/>
    <property type="match status" value="1"/>
</dbReference>
<evidence type="ECO:0000256" key="6">
    <source>
        <dbReference type="ARBA" id="ARBA00022840"/>
    </source>
</evidence>
<dbReference type="GO" id="GO:0045025">
    <property type="term" value="C:mitochondrial degradosome"/>
    <property type="evidence" value="ECO:0007669"/>
    <property type="project" value="TreeGrafter"/>
</dbReference>
<dbReference type="OrthoDB" id="6692397at2759"/>
<dbReference type="InterPro" id="IPR044774">
    <property type="entry name" value="Suv3_DEXQc"/>
</dbReference>
<dbReference type="PROSITE" id="PS51194">
    <property type="entry name" value="HELICASE_CTER"/>
    <property type="match status" value="1"/>
</dbReference>
<organism evidence="11 12">
    <name type="scientific">Cyphellophora attinorum</name>
    <dbReference type="NCBI Taxonomy" id="1664694"/>
    <lineage>
        <taxon>Eukaryota</taxon>
        <taxon>Fungi</taxon>
        <taxon>Dikarya</taxon>
        <taxon>Ascomycota</taxon>
        <taxon>Pezizomycotina</taxon>
        <taxon>Eurotiomycetes</taxon>
        <taxon>Chaetothyriomycetidae</taxon>
        <taxon>Chaetothyriales</taxon>
        <taxon>Cyphellophoraceae</taxon>
        <taxon>Cyphellophora</taxon>
    </lineage>
</organism>
<keyword evidence="4" id="KW-0378">Hydrolase</keyword>
<evidence type="ECO:0000256" key="7">
    <source>
        <dbReference type="ARBA" id="ARBA00022946"/>
    </source>
</evidence>
<evidence type="ECO:0000256" key="5">
    <source>
        <dbReference type="ARBA" id="ARBA00022806"/>
    </source>
</evidence>
<evidence type="ECO:0000256" key="2">
    <source>
        <dbReference type="ARBA" id="ARBA00012552"/>
    </source>
</evidence>
<comment type="catalytic activity">
    <reaction evidence="9">
        <text>ATP + H2O = ADP + phosphate + H(+)</text>
        <dbReference type="Rhea" id="RHEA:13065"/>
        <dbReference type="ChEBI" id="CHEBI:15377"/>
        <dbReference type="ChEBI" id="CHEBI:15378"/>
        <dbReference type="ChEBI" id="CHEBI:30616"/>
        <dbReference type="ChEBI" id="CHEBI:43474"/>
        <dbReference type="ChEBI" id="CHEBI:456216"/>
        <dbReference type="EC" id="3.6.4.13"/>
    </reaction>
</comment>
<dbReference type="Gene3D" id="1.20.272.40">
    <property type="match status" value="1"/>
</dbReference>
<dbReference type="FunFam" id="3.40.50.300:FF:000269">
    <property type="entry name" value="ATP-dependent RNA helicase SUPV3L1, mitochondrial"/>
    <property type="match status" value="1"/>
</dbReference>
<dbReference type="EC" id="3.6.4.13" evidence="2"/>
<dbReference type="GO" id="GO:0000965">
    <property type="term" value="P:mitochondrial RNA 3'-end processing"/>
    <property type="evidence" value="ECO:0007669"/>
    <property type="project" value="TreeGrafter"/>
</dbReference>
<dbReference type="AlphaFoldDB" id="A0A0N1GY67"/>
<evidence type="ECO:0000313" key="12">
    <source>
        <dbReference type="Proteomes" id="UP000038010"/>
    </source>
</evidence>
<evidence type="ECO:0000313" key="11">
    <source>
        <dbReference type="EMBL" id="KPI35497.1"/>
    </source>
</evidence>
<protein>
    <recommendedName>
        <fullName evidence="2">RNA helicase</fullName>
        <ecNumber evidence="2">3.6.4.13</ecNumber>
    </recommendedName>
</protein>
<evidence type="ECO:0000256" key="9">
    <source>
        <dbReference type="ARBA" id="ARBA00047984"/>
    </source>
</evidence>
<keyword evidence="8" id="KW-0496">Mitochondrion</keyword>
<dbReference type="Gene3D" id="3.40.50.300">
    <property type="entry name" value="P-loop containing nucleotide triphosphate hydrolases"/>
    <property type="match status" value="2"/>
</dbReference>
<evidence type="ECO:0000259" key="10">
    <source>
        <dbReference type="PROSITE" id="PS51194"/>
    </source>
</evidence>
<dbReference type="GO" id="GO:0016787">
    <property type="term" value="F:hydrolase activity"/>
    <property type="evidence" value="ECO:0007669"/>
    <property type="project" value="UniProtKB-KW"/>
</dbReference>
<evidence type="ECO:0000256" key="3">
    <source>
        <dbReference type="ARBA" id="ARBA00022741"/>
    </source>
</evidence>
<sequence length="677" mass="76175">MLKDTRNTLSKEDQRFRGKALKAADYETVDTMQTVLHGVLITRYYNTTLARAGHDVQAAIKKVADMRHPAEWYMEARAQQRMIYLHIGPTNSGKTYHALKELEKARSGFYAGPLRLLAHEVYSRFQAKGMKCNLLTGDDVRMDESDGSEVQRYAATVEMVDTSTIVDVGVIDEIQMMADEDRGWAWTRAFLGAPAKELHLCGEPRVLPLIKEMVGAMGDTLVVKTYDRLNPLKCMDRSLEGDFGQLRKGDAVVAFTIVGIHALKKIIENKTGKRVAIVYGSLPPETRAQQAALFNDPNNDYDYLVASDAIGMGLNLSIKRVIFETVFKFNGLRKEQMSIPQIKQIAGRAGRYRVANQPEEHVKDVKSLPRRLEQEGSVGLVTTLYADHLPILRAAMTSEAPPITVAGILPPGDFIEDLATRLPKETPHAYVLQTLAEAASVHPRYSMCELRNQMKVANIVETVKGLDAQTRHVFTMAPFSFKVEYFARGAALLRELAQYVADRATIDITDLKHMPLEMLEQPLRSDRQYLADLEFLHQALILYRWLGYRVASLLHGAPMAQYAKEMVEAKINTLLEDYSDAKSKKYESVRKVRGQIPPGSYKDRVSVREFARQKRVVGDGHYKLKLHLGPADSEAAADAGGVMMSGNPWARIQRFLLGTSCHQQQQQQPRLVRRQCR</sequence>
<keyword evidence="12" id="KW-1185">Reference proteome</keyword>
<dbReference type="InterPro" id="IPR001650">
    <property type="entry name" value="Helicase_C-like"/>
</dbReference>
<dbReference type="GO" id="GO:0003724">
    <property type="term" value="F:RNA helicase activity"/>
    <property type="evidence" value="ECO:0007669"/>
    <property type="project" value="UniProtKB-EC"/>
</dbReference>
<dbReference type="InterPro" id="IPR050699">
    <property type="entry name" value="RNA-DNA_Helicase"/>
</dbReference>
<dbReference type="Pfam" id="PF22527">
    <property type="entry name" value="DEXQc_Suv3"/>
    <property type="match status" value="1"/>
</dbReference>
<proteinExistence type="predicted"/>
<dbReference type="InterPro" id="IPR027417">
    <property type="entry name" value="P-loop_NTPase"/>
</dbReference>
<dbReference type="Proteomes" id="UP000038010">
    <property type="component" value="Unassembled WGS sequence"/>
</dbReference>
<dbReference type="CDD" id="cd18805">
    <property type="entry name" value="SF2_C_suv3"/>
    <property type="match status" value="1"/>
</dbReference>
<comment type="caution">
    <text evidence="11">The sequence shown here is derived from an EMBL/GenBank/DDBJ whole genome shotgun (WGS) entry which is preliminary data.</text>
</comment>
<keyword evidence="3" id="KW-0547">Nucleotide-binding</keyword>
<evidence type="ECO:0000256" key="8">
    <source>
        <dbReference type="ARBA" id="ARBA00023128"/>
    </source>
</evidence>
<reference evidence="11 12" key="1">
    <citation type="submission" date="2015-06" db="EMBL/GenBank/DDBJ databases">
        <title>Draft genome of the ant-associated black yeast Phialophora attae CBS 131958.</title>
        <authorList>
            <person name="Moreno L.F."/>
            <person name="Stielow B.J."/>
            <person name="de Hoog S."/>
            <person name="Vicente V.A."/>
            <person name="Weiss V.A."/>
            <person name="de Vries M."/>
            <person name="Cruz L.M."/>
            <person name="Souza E.M."/>
        </authorList>
    </citation>
    <scope>NUCLEOTIDE SEQUENCE [LARGE SCALE GENOMIC DNA]</scope>
    <source>
        <strain evidence="11 12">CBS 131958</strain>
    </source>
</reference>
<dbReference type="InterPro" id="IPR022192">
    <property type="entry name" value="SUV3_C"/>
</dbReference>
<name>A0A0N1GY67_9EURO</name>
<dbReference type="GeneID" id="28731609"/>
<dbReference type="VEuPathDB" id="FungiDB:AB675_10926"/>
<comment type="subcellular location">
    <subcellularLocation>
        <location evidence="1">Mitochondrion</location>
    </subcellularLocation>
</comment>
<evidence type="ECO:0000256" key="4">
    <source>
        <dbReference type="ARBA" id="ARBA00022801"/>
    </source>
</evidence>
<dbReference type="CDD" id="cd17913">
    <property type="entry name" value="DEXQc_Suv3"/>
    <property type="match status" value="1"/>
</dbReference>
<dbReference type="STRING" id="1664694.A0A0N1GY67"/>
<dbReference type="RefSeq" id="XP_017995460.1">
    <property type="nucleotide sequence ID" value="XM_018139729.1"/>
</dbReference>
<evidence type="ECO:0000256" key="1">
    <source>
        <dbReference type="ARBA" id="ARBA00004173"/>
    </source>
</evidence>
<dbReference type="InterPro" id="IPR055206">
    <property type="entry name" value="DEXQc_SUV3"/>
</dbReference>
<dbReference type="SUPFAM" id="SSF52540">
    <property type="entry name" value="P-loop containing nucleoside triphosphate hydrolases"/>
    <property type="match status" value="1"/>
</dbReference>
<keyword evidence="6" id="KW-0067">ATP-binding</keyword>
<dbReference type="SMART" id="SM00490">
    <property type="entry name" value="HELICc"/>
    <property type="match status" value="1"/>
</dbReference>
<dbReference type="PANTHER" id="PTHR12131">
    <property type="entry name" value="ATP-DEPENDENT RNA AND DNA HELICASE"/>
    <property type="match status" value="1"/>
</dbReference>
<dbReference type="GO" id="GO:0005524">
    <property type="term" value="F:ATP binding"/>
    <property type="evidence" value="ECO:0007669"/>
    <property type="project" value="UniProtKB-KW"/>
</dbReference>
<dbReference type="Gene3D" id="1.20.58.1080">
    <property type="match status" value="1"/>
</dbReference>
<dbReference type="PANTHER" id="PTHR12131:SF1">
    <property type="entry name" value="ATP-DEPENDENT RNA HELICASE SUPV3L1, MITOCHONDRIAL-RELATED"/>
    <property type="match status" value="1"/>
</dbReference>
<dbReference type="Pfam" id="PF12513">
    <property type="entry name" value="SUV3_C"/>
    <property type="match status" value="1"/>
</dbReference>
<keyword evidence="5 11" id="KW-0347">Helicase</keyword>
<dbReference type="Pfam" id="PF00271">
    <property type="entry name" value="Helicase_C"/>
    <property type="match status" value="1"/>
</dbReference>